<evidence type="ECO:0000313" key="1">
    <source>
        <dbReference type="EMBL" id="OYQ16999.1"/>
    </source>
</evidence>
<organism evidence="1 2">
    <name type="scientific">Elstera cyanobacteriorum</name>
    <dbReference type="NCBI Taxonomy" id="2022747"/>
    <lineage>
        <taxon>Bacteria</taxon>
        <taxon>Pseudomonadati</taxon>
        <taxon>Pseudomonadota</taxon>
        <taxon>Alphaproteobacteria</taxon>
        <taxon>Rhodospirillales</taxon>
        <taxon>Rhodospirillaceae</taxon>
        <taxon>Elstera</taxon>
    </lineage>
</organism>
<evidence type="ECO:0000313" key="2">
    <source>
        <dbReference type="Proteomes" id="UP000216361"/>
    </source>
</evidence>
<accession>A0A255XJ56</accession>
<comment type="caution">
    <text evidence="1">The sequence shown here is derived from an EMBL/GenBank/DDBJ whole genome shotgun (WGS) entry which is preliminary data.</text>
</comment>
<proteinExistence type="predicted"/>
<sequence length="174" mass="19150">MQLDDKMPIRPLTSLPADSDLCALRSSADFWDAYSTPLGDISLTPLAIAQHTFGKTPAWVNALLHLRDRLIALVGIRTVGAMTIDPSKPLAAYRVGDKLAIFNIFTLSDREIVLGINDTHLDVRVALIKPADAPGTYVTATVVKTHNWLGRLYMVPVARVHPIIVKAMMRKARL</sequence>
<dbReference type="InterPro" id="IPR021295">
    <property type="entry name" value="DUF2867"/>
</dbReference>
<reference evidence="1 2" key="1">
    <citation type="submission" date="2017-07" db="EMBL/GenBank/DDBJ databases">
        <title>Elstera cyanobacteriorum sp. nov., a novel bacterium isolated from cyanobacterial aggregates in a eutrophic lake.</title>
        <authorList>
            <person name="Cai H."/>
        </authorList>
    </citation>
    <scope>NUCLEOTIDE SEQUENCE [LARGE SCALE GENOMIC DNA]</scope>
    <source>
        <strain evidence="1 2">TH019</strain>
    </source>
</reference>
<protein>
    <recommendedName>
        <fullName evidence="3">DUF2867 domain-containing protein</fullName>
    </recommendedName>
</protein>
<dbReference type="EMBL" id="NOXS01000035">
    <property type="protein sequence ID" value="OYQ16999.1"/>
    <property type="molecule type" value="Genomic_DNA"/>
</dbReference>
<name>A0A255XJ56_9PROT</name>
<evidence type="ECO:0008006" key="3">
    <source>
        <dbReference type="Google" id="ProtNLM"/>
    </source>
</evidence>
<dbReference type="Pfam" id="PF11066">
    <property type="entry name" value="DUF2867"/>
    <property type="match status" value="1"/>
</dbReference>
<gene>
    <name evidence="1" type="ORF">CHR90_18735</name>
</gene>
<keyword evidence="2" id="KW-1185">Reference proteome</keyword>
<dbReference type="AlphaFoldDB" id="A0A255XJ56"/>
<dbReference type="Proteomes" id="UP000216361">
    <property type="component" value="Unassembled WGS sequence"/>
</dbReference>